<protein>
    <recommendedName>
        <fullName evidence="3">Phospholipase D</fullName>
    </recommendedName>
    <alternativeName>
        <fullName evidence="5">Choline phosphatase</fullName>
    </alternativeName>
</protein>
<dbReference type="Gene3D" id="3.30.870.10">
    <property type="entry name" value="Endonuclease Chain A"/>
    <property type="match status" value="2"/>
</dbReference>
<dbReference type="CDD" id="cd09159">
    <property type="entry name" value="PLDc_ybhO_like_2"/>
    <property type="match status" value="1"/>
</dbReference>
<dbReference type="OrthoDB" id="9814092at2"/>
<evidence type="ECO:0000256" key="4">
    <source>
        <dbReference type="ARBA" id="ARBA00022525"/>
    </source>
</evidence>
<dbReference type="AlphaFoldDB" id="A0A418WRY4"/>
<dbReference type="EMBL" id="QYUM01000002">
    <property type="protein sequence ID" value="RJF93991.1"/>
    <property type="molecule type" value="Genomic_DNA"/>
</dbReference>
<dbReference type="PANTHER" id="PTHR21248">
    <property type="entry name" value="CARDIOLIPIN SYNTHASE"/>
    <property type="match status" value="1"/>
</dbReference>
<name>A0A418WRY4_9SPHN</name>
<dbReference type="InterPro" id="IPR001736">
    <property type="entry name" value="PLipase_D/transphosphatidylase"/>
</dbReference>
<dbReference type="GO" id="GO:0016020">
    <property type="term" value="C:membrane"/>
    <property type="evidence" value="ECO:0007669"/>
    <property type="project" value="TreeGrafter"/>
</dbReference>
<comment type="function">
    <text evidence="1">Could be a virulence factor.</text>
</comment>
<evidence type="ECO:0000256" key="2">
    <source>
        <dbReference type="ARBA" id="ARBA00004613"/>
    </source>
</evidence>
<dbReference type="RefSeq" id="WP_119760591.1">
    <property type="nucleotide sequence ID" value="NZ_QYUM01000002.1"/>
</dbReference>
<dbReference type="CDD" id="cd09110">
    <property type="entry name" value="PLDc_CLS_1"/>
    <property type="match status" value="1"/>
</dbReference>
<organism evidence="7 8">
    <name type="scientific">Sphingomonas cavernae</name>
    <dbReference type="NCBI Taxonomy" id="2320861"/>
    <lineage>
        <taxon>Bacteria</taxon>
        <taxon>Pseudomonadati</taxon>
        <taxon>Pseudomonadota</taxon>
        <taxon>Alphaproteobacteria</taxon>
        <taxon>Sphingomonadales</taxon>
        <taxon>Sphingomonadaceae</taxon>
        <taxon>Sphingomonas</taxon>
    </lineage>
</organism>
<evidence type="ECO:0000259" key="6">
    <source>
        <dbReference type="PROSITE" id="PS50035"/>
    </source>
</evidence>
<dbReference type="SUPFAM" id="SSF56024">
    <property type="entry name" value="Phospholipase D/nuclease"/>
    <property type="match status" value="2"/>
</dbReference>
<comment type="subcellular location">
    <subcellularLocation>
        <location evidence="2">Secreted</location>
    </subcellularLocation>
</comment>
<keyword evidence="4" id="KW-0964">Secreted</keyword>
<comment type="caution">
    <text evidence="7">The sequence shown here is derived from an EMBL/GenBank/DDBJ whole genome shotgun (WGS) entry which is preliminary data.</text>
</comment>
<dbReference type="Pfam" id="PF13091">
    <property type="entry name" value="PLDc_2"/>
    <property type="match status" value="2"/>
</dbReference>
<dbReference type="PANTHER" id="PTHR21248:SF23">
    <property type="entry name" value="CARDIOLIPIN SYNTHASE B"/>
    <property type="match status" value="1"/>
</dbReference>
<dbReference type="Proteomes" id="UP000286100">
    <property type="component" value="Unassembled WGS sequence"/>
</dbReference>
<proteinExistence type="predicted"/>
<accession>A0A418WRY4</accession>
<dbReference type="GO" id="GO:0032049">
    <property type="term" value="P:cardiolipin biosynthetic process"/>
    <property type="evidence" value="ECO:0007669"/>
    <property type="project" value="UniProtKB-ARBA"/>
</dbReference>
<dbReference type="GO" id="GO:0005576">
    <property type="term" value="C:extracellular region"/>
    <property type="evidence" value="ECO:0007669"/>
    <property type="project" value="UniProtKB-SubCell"/>
</dbReference>
<dbReference type="SMART" id="SM00155">
    <property type="entry name" value="PLDc"/>
    <property type="match status" value="2"/>
</dbReference>
<evidence type="ECO:0000313" key="8">
    <source>
        <dbReference type="Proteomes" id="UP000286100"/>
    </source>
</evidence>
<dbReference type="PROSITE" id="PS50035">
    <property type="entry name" value="PLD"/>
    <property type="match status" value="2"/>
</dbReference>
<keyword evidence="8" id="KW-1185">Reference proteome</keyword>
<reference evidence="7 8" key="1">
    <citation type="submission" date="2018-09" db="EMBL/GenBank/DDBJ databases">
        <authorList>
            <person name="Zhu H."/>
        </authorList>
    </citation>
    <scope>NUCLEOTIDE SEQUENCE [LARGE SCALE GENOMIC DNA]</scope>
    <source>
        <strain evidence="7 8">K2R01-6</strain>
    </source>
</reference>
<evidence type="ECO:0000256" key="1">
    <source>
        <dbReference type="ARBA" id="ARBA00003145"/>
    </source>
</evidence>
<evidence type="ECO:0000256" key="3">
    <source>
        <dbReference type="ARBA" id="ARBA00018392"/>
    </source>
</evidence>
<evidence type="ECO:0000256" key="5">
    <source>
        <dbReference type="ARBA" id="ARBA00029594"/>
    </source>
</evidence>
<feature type="domain" description="PLD phosphodiesterase" evidence="6">
    <location>
        <begin position="112"/>
        <end position="139"/>
    </location>
</feature>
<evidence type="ECO:0000313" key="7">
    <source>
        <dbReference type="EMBL" id="RJF93991.1"/>
    </source>
</evidence>
<dbReference type="InterPro" id="IPR025202">
    <property type="entry name" value="PLD-like_dom"/>
</dbReference>
<feature type="domain" description="PLD phosphodiesterase" evidence="6">
    <location>
        <begin position="290"/>
        <end position="316"/>
    </location>
</feature>
<dbReference type="GO" id="GO:0008808">
    <property type="term" value="F:cardiolipin synthase activity"/>
    <property type="evidence" value="ECO:0007669"/>
    <property type="project" value="TreeGrafter"/>
</dbReference>
<gene>
    <name evidence="7" type="ORF">D3876_06905</name>
</gene>
<sequence>MDDARPARREAPQEVDGHRLTPIVEGPARLKALLALIAGARERIRLYYYMFLPDSSGVAVREALLDAMNRGVRVSLIVDGFGSNTTPPGFFAPLNDAGCELCQFIPRYGRRYLLRNHQKIAIADDRTAIIGGFNIGDDYFAPPEAGKWHDLGLEVRGPAVGWLVTYYDILDRWVRSDNASFRALRRMLAEALPPAPGGPLRWLLGGPTRRLSPWARTVKHDLEHARRADMIEAYFSPSRSMFKRTRNVAKRGGTLRLITAQRSDNPATVGAARLLYGGLLKQGCEVYEYLPRMLHMKLMVIDDITYVGSANFDIRSLFLNMELMLRIEDAGFAAHMRAFFESELADCERITPELHNARATWLNRVRWALSWFVVNAMDYTVTRRLNFGLD</sequence>